<comment type="caution">
    <text evidence="3">The sequence shown here is derived from an EMBL/GenBank/DDBJ whole genome shotgun (WGS) entry which is preliminary data.</text>
</comment>
<gene>
    <name evidence="3" type="ORF">H0S81_01280</name>
</gene>
<dbReference type="Proteomes" id="UP000706172">
    <property type="component" value="Unassembled WGS sequence"/>
</dbReference>
<dbReference type="SUPFAM" id="SSF75304">
    <property type="entry name" value="Amidase signature (AS) enzymes"/>
    <property type="match status" value="1"/>
</dbReference>
<sequence length="209" mass="21921">MTSSVFSFTPSPSDQPVGDALQVAVQPNMSCRGWPADAGANALKNYTALEDAFVIAQLKQAGAVIAGTTCMSELGLGLVNDTGSRAVTKGLADAALITDYLGEARASAALAGLFGFKPSWGSVSRTGLAGLVPSMETWGITARSMSEIRAVMSVICVPDDQDFSMRPEPLPNFTVSRSFQDQAPVIGVADGYEQHLNPKQAFAWETALS</sequence>
<evidence type="ECO:0000256" key="1">
    <source>
        <dbReference type="ARBA" id="ARBA00009199"/>
    </source>
</evidence>
<dbReference type="EMBL" id="JACCQK010000047">
    <property type="protein sequence ID" value="MBG0778550.1"/>
    <property type="molecule type" value="Genomic_DNA"/>
</dbReference>
<evidence type="ECO:0000313" key="3">
    <source>
        <dbReference type="EMBL" id="MBG0778550.1"/>
    </source>
</evidence>
<dbReference type="GO" id="GO:0003824">
    <property type="term" value="F:catalytic activity"/>
    <property type="evidence" value="ECO:0007669"/>
    <property type="project" value="InterPro"/>
</dbReference>
<name>A0A931CT27_9BACT</name>
<proteinExistence type="inferred from homology"/>
<protein>
    <recommendedName>
        <fullName evidence="2">Amidase domain-containing protein</fullName>
    </recommendedName>
</protein>
<evidence type="ECO:0000259" key="2">
    <source>
        <dbReference type="Pfam" id="PF01425"/>
    </source>
</evidence>
<feature type="non-terminal residue" evidence="3">
    <location>
        <position position="209"/>
    </location>
</feature>
<dbReference type="AlphaFoldDB" id="A0A931CT27"/>
<accession>A0A931CT27</accession>
<dbReference type="Pfam" id="PF01425">
    <property type="entry name" value="Amidase"/>
    <property type="match status" value="2"/>
</dbReference>
<reference evidence="3" key="1">
    <citation type="submission" date="2020-07" db="EMBL/GenBank/DDBJ databases">
        <title>Severe corrosion of carbon steel in oil field produced water can be linked to methanogenic archaea containing a special type of NiFe hydrogenase.</title>
        <authorList>
            <person name="Lahme S."/>
            <person name="Mand J."/>
            <person name="Longwell J."/>
            <person name="Smith R."/>
            <person name="Enning D."/>
        </authorList>
    </citation>
    <scope>NUCLEOTIDE SEQUENCE</scope>
    <source>
        <strain evidence="3">MIC098Bin6</strain>
    </source>
</reference>
<organism evidence="3 4">
    <name type="scientific">Desulfotignum balticum</name>
    <dbReference type="NCBI Taxonomy" id="115781"/>
    <lineage>
        <taxon>Bacteria</taxon>
        <taxon>Pseudomonadati</taxon>
        <taxon>Thermodesulfobacteriota</taxon>
        <taxon>Desulfobacteria</taxon>
        <taxon>Desulfobacterales</taxon>
        <taxon>Desulfobacteraceae</taxon>
        <taxon>Desulfotignum</taxon>
    </lineage>
</organism>
<dbReference type="InterPro" id="IPR000120">
    <property type="entry name" value="Amidase"/>
</dbReference>
<comment type="similarity">
    <text evidence="1">Belongs to the amidase family.</text>
</comment>
<dbReference type="InterPro" id="IPR023631">
    <property type="entry name" value="Amidase_dom"/>
</dbReference>
<dbReference type="PANTHER" id="PTHR11895:SF7">
    <property type="entry name" value="GLUTAMYL-TRNA(GLN) AMIDOTRANSFERASE SUBUNIT A, MITOCHONDRIAL"/>
    <property type="match status" value="1"/>
</dbReference>
<dbReference type="InterPro" id="IPR036928">
    <property type="entry name" value="AS_sf"/>
</dbReference>
<evidence type="ECO:0000313" key="4">
    <source>
        <dbReference type="Proteomes" id="UP000706172"/>
    </source>
</evidence>
<feature type="domain" description="Amidase" evidence="2">
    <location>
        <begin position="23"/>
        <end position="78"/>
    </location>
</feature>
<dbReference type="Gene3D" id="3.90.1300.10">
    <property type="entry name" value="Amidase signature (AS) domain"/>
    <property type="match status" value="1"/>
</dbReference>
<feature type="domain" description="Amidase" evidence="2">
    <location>
        <begin position="86"/>
        <end position="207"/>
    </location>
</feature>
<dbReference type="PANTHER" id="PTHR11895">
    <property type="entry name" value="TRANSAMIDASE"/>
    <property type="match status" value="1"/>
</dbReference>